<evidence type="ECO:0000313" key="2">
    <source>
        <dbReference type="Proteomes" id="UP000230719"/>
    </source>
</evidence>
<dbReference type="InterPro" id="IPR013467">
    <property type="entry name" value="HNH78-like"/>
</dbReference>
<protein>
    <submittedName>
        <fullName evidence="1">TIGR02646 family protein</fullName>
    </submittedName>
</protein>
<evidence type="ECO:0000313" key="1">
    <source>
        <dbReference type="EMBL" id="PIM92823.1"/>
    </source>
</evidence>
<dbReference type="EMBL" id="NPND01000007">
    <property type="protein sequence ID" value="PIM92823.1"/>
    <property type="molecule type" value="Genomic_DNA"/>
</dbReference>
<dbReference type="CDD" id="cd00085">
    <property type="entry name" value="HNHc"/>
    <property type="match status" value="1"/>
</dbReference>
<name>A0A2G9FI47_9FUSO</name>
<dbReference type="Proteomes" id="UP000230719">
    <property type="component" value="Unassembled WGS sequence"/>
</dbReference>
<dbReference type="AlphaFoldDB" id="A0A2G9FI47"/>
<dbReference type="InterPro" id="IPR003615">
    <property type="entry name" value="HNH_nuc"/>
</dbReference>
<organism evidence="1 2">
    <name type="scientific">Fusobacterium animalis</name>
    <dbReference type="NCBI Taxonomy" id="76859"/>
    <lineage>
        <taxon>Bacteria</taxon>
        <taxon>Fusobacteriati</taxon>
        <taxon>Fusobacteriota</taxon>
        <taxon>Fusobacteriia</taxon>
        <taxon>Fusobacteriales</taxon>
        <taxon>Fusobacteriaceae</taxon>
        <taxon>Fusobacterium</taxon>
    </lineage>
</organism>
<reference evidence="1 2" key="1">
    <citation type="submission" date="2017-08" db="EMBL/GenBank/DDBJ databases">
        <title>Analysis of Fusobacterium persistence and antibiotic response in human colorectal.</title>
        <authorList>
            <person name="Bullman S."/>
        </authorList>
    </citation>
    <scope>NUCLEOTIDE SEQUENCE [LARGE SCALE GENOMIC DNA]</scope>
    <source>
        <strain evidence="1 2">P2_CP</strain>
    </source>
</reference>
<dbReference type="RefSeq" id="WP_158410135.1">
    <property type="nucleotide sequence ID" value="NZ_CP056023.1"/>
</dbReference>
<dbReference type="Gene3D" id="1.10.30.50">
    <property type="match status" value="1"/>
</dbReference>
<accession>A0A2G9FI47</accession>
<comment type="caution">
    <text evidence="1">The sequence shown here is derived from an EMBL/GenBank/DDBJ whole genome shotgun (WGS) entry which is preliminary data.</text>
</comment>
<proteinExistence type="predicted"/>
<gene>
    <name evidence="1" type="ORF">CI114_03560</name>
</gene>
<dbReference type="NCBIfam" id="TIGR02646">
    <property type="entry name" value="retron system putative HNH endonuclease"/>
    <property type="match status" value="1"/>
</dbReference>
<sequence>MLKVNKKKSEPEEFTKYKSKHKIINWDSFTPEIKQVLKKYLLEEQENSCCPYCEIEIYLDNSQIEHIKPKNIFPNLLADYNNFIACCLTKKRCGNSKANKWNGLFINPVIENPEDYFEYDIKTGKIISIFKEGNRHEKAKYTIDLLNLNDNRLCEIRKKYIFEFLSYSKNNKYSLNNFPVKFPSLQFFIILVNNFIKYIKLSKIKFLVFI</sequence>